<dbReference type="EMBL" id="OZ035830">
    <property type="protein sequence ID" value="CAL1613932.1"/>
    <property type="molecule type" value="Genomic_DNA"/>
</dbReference>
<feature type="region of interest" description="Disordered" evidence="1">
    <location>
        <begin position="136"/>
        <end position="165"/>
    </location>
</feature>
<dbReference type="AlphaFoldDB" id="A0AAV2MKG0"/>
<keyword evidence="3" id="KW-1185">Reference proteome</keyword>
<evidence type="ECO:0000313" key="3">
    <source>
        <dbReference type="Proteomes" id="UP001497482"/>
    </source>
</evidence>
<protein>
    <submittedName>
        <fullName evidence="2">Uncharacterized protein</fullName>
    </submittedName>
</protein>
<evidence type="ECO:0000313" key="2">
    <source>
        <dbReference type="EMBL" id="CAL1613932.1"/>
    </source>
</evidence>
<feature type="region of interest" description="Disordered" evidence="1">
    <location>
        <begin position="1"/>
        <end position="32"/>
    </location>
</feature>
<sequence>MESHEVQGLSSSHFDELGRTPAPDSSRHTTHTGRQSALCGLGYGCGVAWRHLRPFIPFFLISFMQNIGIFEKLSSVERCGVMKNLDLRPCCSLSCRNSSSPASSVILYSRQMGCRCQLTAVFSRLSVGILNKGEDKGEGGRVWVAQDNQGQEEDHEEREEDLLKL</sequence>
<gene>
    <name evidence="2" type="ORF">KC01_LOCUS40054</name>
</gene>
<organism evidence="2 3">
    <name type="scientific">Knipowitschia caucasica</name>
    <name type="common">Caucasian dwarf goby</name>
    <name type="synonym">Pomatoschistus caucasicus</name>
    <dbReference type="NCBI Taxonomy" id="637954"/>
    <lineage>
        <taxon>Eukaryota</taxon>
        <taxon>Metazoa</taxon>
        <taxon>Chordata</taxon>
        <taxon>Craniata</taxon>
        <taxon>Vertebrata</taxon>
        <taxon>Euteleostomi</taxon>
        <taxon>Actinopterygii</taxon>
        <taxon>Neopterygii</taxon>
        <taxon>Teleostei</taxon>
        <taxon>Neoteleostei</taxon>
        <taxon>Acanthomorphata</taxon>
        <taxon>Gobiaria</taxon>
        <taxon>Gobiiformes</taxon>
        <taxon>Gobioidei</taxon>
        <taxon>Gobiidae</taxon>
        <taxon>Gobiinae</taxon>
        <taxon>Knipowitschia</taxon>
    </lineage>
</organism>
<accession>A0AAV2MKG0</accession>
<name>A0AAV2MKG0_KNICA</name>
<reference evidence="2 3" key="1">
    <citation type="submission" date="2024-04" db="EMBL/GenBank/DDBJ databases">
        <authorList>
            <person name="Waldvogel A.-M."/>
            <person name="Schoenle A."/>
        </authorList>
    </citation>
    <scope>NUCLEOTIDE SEQUENCE [LARGE SCALE GENOMIC DNA]</scope>
</reference>
<evidence type="ECO:0000256" key="1">
    <source>
        <dbReference type="SAM" id="MobiDB-lite"/>
    </source>
</evidence>
<feature type="compositionally biased region" description="Acidic residues" evidence="1">
    <location>
        <begin position="150"/>
        <end position="165"/>
    </location>
</feature>
<dbReference type="Proteomes" id="UP001497482">
    <property type="component" value="Chromosome 8"/>
</dbReference>
<proteinExistence type="predicted"/>